<dbReference type="FunFam" id="3.30.499.10:FF:000017">
    <property type="entry name" value="Aconitate hydratase"/>
    <property type="match status" value="1"/>
</dbReference>
<dbReference type="FunFam" id="3.30.499.10:FF:000018">
    <property type="entry name" value="Aconitate hydratase"/>
    <property type="match status" value="1"/>
</dbReference>
<dbReference type="PANTHER" id="PTHR43160">
    <property type="entry name" value="ACONITATE HYDRATASE B"/>
    <property type="match status" value="1"/>
</dbReference>
<reference evidence="8 9" key="1">
    <citation type="journal article" date="2002" name="Proc. Natl. Acad. Sci. U.S.A.">
        <title>Extensive mosaic structure revealed by the complete genome sequence of uropathogenic Escherichia coli.</title>
        <authorList>
            <person name="Welch R.A."/>
            <person name="Burland V."/>
            <person name="Plunkett G.III."/>
            <person name="Redford P."/>
            <person name="Roesch P."/>
            <person name="Rasko D."/>
            <person name="Buckles E.L."/>
            <person name="Liou S.R."/>
            <person name="Boutin A."/>
            <person name="Hackett J."/>
            <person name="Stroud D."/>
            <person name="Mayhew G.F."/>
            <person name="Rose D.J."/>
            <person name="Zhou S."/>
            <person name="Schwartz D.C."/>
            <person name="Perna N.T."/>
            <person name="Mobley H.L."/>
            <person name="Donnenberg M.S."/>
            <person name="Blattner F.R."/>
        </authorList>
    </citation>
    <scope>NUCLEOTIDE SEQUENCE [LARGE SCALE GENOMIC DNA]</scope>
    <source>
        <strain evidence="9">CFT073 / ATCC 700928 / UPEC</strain>
    </source>
</reference>
<protein>
    <submittedName>
        <fullName evidence="8">Uncharacterized protein</fullName>
    </submittedName>
</protein>
<evidence type="ECO:0000259" key="6">
    <source>
        <dbReference type="Pfam" id="PF00330"/>
    </source>
</evidence>
<dbReference type="GO" id="GO:0046872">
    <property type="term" value="F:metal ion binding"/>
    <property type="evidence" value="ECO:0007669"/>
    <property type="project" value="UniProtKB-KW"/>
</dbReference>
<evidence type="ECO:0000256" key="1">
    <source>
        <dbReference type="ARBA" id="ARBA00001966"/>
    </source>
</evidence>
<evidence type="ECO:0000256" key="2">
    <source>
        <dbReference type="ARBA" id="ARBA00007185"/>
    </source>
</evidence>
<dbReference type="InterPro" id="IPR015928">
    <property type="entry name" value="Aconitase/3IPM_dehydase_swvl"/>
</dbReference>
<comment type="similarity">
    <text evidence="2">Belongs to the aconitase/IPM isomerase family.</text>
</comment>
<dbReference type="PRINTS" id="PR00415">
    <property type="entry name" value="ACONITASE"/>
</dbReference>
<evidence type="ECO:0000256" key="3">
    <source>
        <dbReference type="ARBA" id="ARBA00022723"/>
    </source>
</evidence>
<keyword evidence="5" id="KW-0411">Iron-sulfur</keyword>
<dbReference type="GO" id="GO:0003994">
    <property type="term" value="F:aconitate hydratase activity"/>
    <property type="evidence" value="ECO:0007669"/>
    <property type="project" value="TreeGrafter"/>
</dbReference>
<dbReference type="Gene3D" id="3.30.499.10">
    <property type="entry name" value="Aconitase, domain 3"/>
    <property type="match status" value="2"/>
</dbReference>
<dbReference type="SMR" id="A0A0H2V5D4"/>
<dbReference type="InterPro" id="IPR036008">
    <property type="entry name" value="Aconitase_4Fe-4S_dom"/>
</dbReference>
<evidence type="ECO:0000256" key="5">
    <source>
        <dbReference type="ARBA" id="ARBA00023014"/>
    </source>
</evidence>
<organism evidence="8 9">
    <name type="scientific">Escherichia coli O6:H1 (strain CFT073 / ATCC 700928 / UPEC)</name>
    <dbReference type="NCBI Taxonomy" id="199310"/>
    <lineage>
        <taxon>Bacteria</taxon>
        <taxon>Pseudomonadati</taxon>
        <taxon>Pseudomonadota</taxon>
        <taxon>Gammaproteobacteria</taxon>
        <taxon>Enterobacterales</taxon>
        <taxon>Enterobacteriaceae</taxon>
        <taxon>Escherichia</taxon>
    </lineage>
</organism>
<dbReference type="GO" id="GO:0051539">
    <property type="term" value="F:4 iron, 4 sulfur cluster binding"/>
    <property type="evidence" value="ECO:0007669"/>
    <property type="project" value="TreeGrafter"/>
</dbReference>
<dbReference type="EMBL" id="AE014075">
    <property type="protein sequence ID" value="AAN79321.1"/>
    <property type="molecule type" value="Genomic_DNA"/>
</dbReference>
<dbReference type="Proteomes" id="UP000001410">
    <property type="component" value="Chromosome"/>
</dbReference>
<evidence type="ECO:0000259" key="7">
    <source>
        <dbReference type="Pfam" id="PF00694"/>
    </source>
</evidence>
<dbReference type="Gene3D" id="3.40.1060.10">
    <property type="entry name" value="Aconitase, Domain 2"/>
    <property type="match status" value="1"/>
</dbReference>
<name>A0A0H2V5D4_ECOL6</name>
<dbReference type="InterPro" id="IPR015932">
    <property type="entry name" value="Aconitase_dom2"/>
</dbReference>
<dbReference type="KEGG" id="ecc:c0848"/>
<keyword evidence="9" id="KW-1185">Reference proteome</keyword>
<evidence type="ECO:0000313" key="8">
    <source>
        <dbReference type="EMBL" id="AAN79321.1"/>
    </source>
</evidence>
<dbReference type="Pfam" id="PF00330">
    <property type="entry name" value="Aconitase"/>
    <property type="match status" value="1"/>
</dbReference>
<dbReference type="InterPro" id="IPR000573">
    <property type="entry name" value="AconitaseA/IPMdHydase_ssu_swvl"/>
</dbReference>
<dbReference type="InterPro" id="IPR001030">
    <property type="entry name" value="Acoase/IPM_deHydtase_lsu_aba"/>
</dbReference>
<feature type="domain" description="Aconitase/3-isopropylmalate dehydratase large subunit alpha/beta/alpha" evidence="6">
    <location>
        <begin position="49"/>
        <end position="478"/>
    </location>
</feature>
<evidence type="ECO:0000256" key="4">
    <source>
        <dbReference type="ARBA" id="ARBA00023004"/>
    </source>
</evidence>
<proteinExistence type="inferred from homology"/>
<dbReference type="SUPFAM" id="SSF52016">
    <property type="entry name" value="LeuD/IlvD-like"/>
    <property type="match status" value="1"/>
</dbReference>
<keyword evidence="4" id="KW-0408">Iron</keyword>
<dbReference type="InterPro" id="IPR050926">
    <property type="entry name" value="Aconitase/IPM_isomerase"/>
</dbReference>
<comment type="cofactor">
    <cofactor evidence="1">
        <name>[4Fe-4S] cluster</name>
        <dbReference type="ChEBI" id="CHEBI:49883"/>
    </cofactor>
</comment>
<dbReference type="GO" id="GO:0005829">
    <property type="term" value="C:cytosol"/>
    <property type="evidence" value="ECO:0007669"/>
    <property type="project" value="TreeGrafter"/>
</dbReference>
<dbReference type="SUPFAM" id="SSF53732">
    <property type="entry name" value="Aconitase iron-sulfur domain"/>
    <property type="match status" value="1"/>
</dbReference>
<keyword evidence="3" id="KW-0479">Metal-binding</keyword>
<dbReference type="PANTHER" id="PTHR43160:SF3">
    <property type="entry name" value="ACONITATE HYDRATASE, MITOCHONDRIAL"/>
    <property type="match status" value="1"/>
</dbReference>
<feature type="domain" description="Aconitase A/isopropylmalate dehydratase small subunit swivel" evidence="7">
    <location>
        <begin position="646"/>
        <end position="692"/>
    </location>
</feature>
<dbReference type="InterPro" id="IPR015931">
    <property type="entry name" value="Acnase/IPM_dHydase_lsu_aba_1/3"/>
</dbReference>
<accession>A0A0H2V5D4</accession>
<dbReference type="Gene3D" id="3.20.19.10">
    <property type="entry name" value="Aconitase, domain 4"/>
    <property type="match status" value="1"/>
</dbReference>
<evidence type="ECO:0000313" key="9">
    <source>
        <dbReference type="Proteomes" id="UP000001410"/>
    </source>
</evidence>
<sequence>MRRYLEHLMIKLSEKGVFLASNNEIIAEEHFTGEIKKEEAKKGTIAWSILSSHNTSGNMDKLKIKFDSLASHDITFVGIVQTAKASGMERFPLPYVLTNCHNSLCAVGGTINGDDHVFGLSAAQRYGGIFVPPHIAVIHQYMREMMAGGGKMILGSDSHTRYGALGTMAVGEGGGELVKQLLNDTWDIDYPGVVAVHLTGKPAPYVGPQDVALAIIGAVFKNGYVKNKVMEFVGPGVAALSTDFRNSVDVMTTETTCLSSVWQTDEEVHNWLALHGRGQDYCQLNPQPMAYYDGCISVDLSAIKPMIALPFHPSNVYEIDTLNQNLTDILREIEIESERVAHGKAKLSLLDKVENGRLKVQQGIIAGCSGGNYENVIAAANALRGQSCGNDTFSLAVYPSSQPVFMDLAKKGVVADLIGAGAIIRTAFCGPCFGAGDTPINNGLSIRHTTRNFPNREGSKPANGQMSAVALMDARSIAATAANGGYLTSASELDCWDNVPEYAFDVTPYKNRVYQGFVKGATQQPLIYGPNIKDWPELGALTDNIVLKVCSKILDEVTTTDELIPSGETSSYRSNPIGLAEFTLSRRDPGYVGRSKATAELENQRLAGNVSELTEVFARIKQIAGQEHIDPLQTEIGSMVYAVKPGDGSAREQAASCQRVIGGLANIAEEYVTKRYRSNVINWGMLPLQMAEAPTFEVGDYIYIPGIKAALDNPGTTFKGYVIHEDAPVTEITLYMESLTAEEREIIKAGSLINFNKNRQM</sequence>
<dbReference type="Pfam" id="PF00694">
    <property type="entry name" value="Aconitase_C"/>
    <property type="match status" value="1"/>
</dbReference>
<dbReference type="HOGENOM" id="CLU_006714_2_3_6"/>
<dbReference type="GO" id="GO:0006099">
    <property type="term" value="P:tricarboxylic acid cycle"/>
    <property type="evidence" value="ECO:0007669"/>
    <property type="project" value="TreeGrafter"/>
</dbReference>
<gene>
    <name evidence="8" type="primary">ybhJ</name>
    <name evidence="8" type="ordered locus">c0848</name>
</gene>
<dbReference type="eggNOG" id="COG1048">
    <property type="taxonomic scope" value="Bacteria"/>
</dbReference>
<dbReference type="STRING" id="199310.c0848"/>
<dbReference type="AlphaFoldDB" id="A0A0H2V5D4"/>
<dbReference type="NCBIfam" id="NF008503">
    <property type="entry name" value="PRK11413.1"/>
    <property type="match status" value="1"/>
</dbReference>